<dbReference type="Proteomes" id="UP000733611">
    <property type="component" value="Unassembled WGS sequence"/>
</dbReference>
<name>A0A948X1V3_9GAMM</name>
<evidence type="ECO:0000256" key="1">
    <source>
        <dbReference type="ARBA" id="ARBA00022723"/>
    </source>
</evidence>
<dbReference type="SUPFAM" id="SSF55008">
    <property type="entry name" value="HMA, heavy metal-associated domain"/>
    <property type="match status" value="1"/>
</dbReference>
<reference evidence="3" key="1">
    <citation type="journal article" date="2021" name="PeerJ">
        <title>Extensive microbial diversity within the chicken gut microbiome revealed by metagenomics and culture.</title>
        <authorList>
            <person name="Gilroy R."/>
            <person name="Ravi A."/>
            <person name="Getino M."/>
            <person name="Pursley I."/>
            <person name="Horton D.L."/>
            <person name="Alikhan N.F."/>
            <person name="Baker D."/>
            <person name="Gharbi K."/>
            <person name="Hall N."/>
            <person name="Watson M."/>
            <person name="Adriaenssens E.M."/>
            <person name="Foster-Nyarko E."/>
            <person name="Jarju S."/>
            <person name="Secka A."/>
            <person name="Antonio M."/>
            <person name="Oren A."/>
            <person name="Chaudhuri R.R."/>
            <person name="La Ragione R."/>
            <person name="Hildebrand F."/>
            <person name="Pallen M.J."/>
        </authorList>
    </citation>
    <scope>NUCLEOTIDE SEQUENCE</scope>
    <source>
        <strain evidence="3">378</strain>
    </source>
</reference>
<gene>
    <name evidence="3" type="ORF">H9847_08280</name>
</gene>
<dbReference type="GO" id="GO:0046872">
    <property type="term" value="F:metal ion binding"/>
    <property type="evidence" value="ECO:0007669"/>
    <property type="project" value="UniProtKB-KW"/>
</dbReference>
<proteinExistence type="predicted"/>
<dbReference type="AlphaFoldDB" id="A0A948X1V3"/>
<comment type="caution">
    <text evidence="3">The sequence shown here is derived from an EMBL/GenBank/DDBJ whole genome shotgun (WGS) entry which is preliminary data.</text>
</comment>
<evidence type="ECO:0000259" key="2">
    <source>
        <dbReference type="Pfam" id="PF00403"/>
    </source>
</evidence>
<keyword evidence="1" id="KW-0479">Metal-binding</keyword>
<dbReference type="Pfam" id="PF00403">
    <property type="entry name" value="HMA"/>
    <property type="match status" value="1"/>
</dbReference>
<reference evidence="3" key="2">
    <citation type="submission" date="2021-04" db="EMBL/GenBank/DDBJ databases">
        <authorList>
            <person name="Gilroy R."/>
        </authorList>
    </citation>
    <scope>NUCLEOTIDE SEQUENCE</scope>
    <source>
        <strain evidence="3">378</strain>
    </source>
</reference>
<evidence type="ECO:0000313" key="3">
    <source>
        <dbReference type="EMBL" id="MBU3844841.1"/>
    </source>
</evidence>
<sequence>MKVRCDINGLDCPHCALELQKKIAAHEAIKGADINFPMKSLVLDVADDADEDEVVAIAQKIANGFEDGVTIDLRD</sequence>
<dbReference type="Gene3D" id="3.30.70.100">
    <property type="match status" value="1"/>
</dbReference>
<feature type="domain" description="HMA" evidence="2">
    <location>
        <begin position="6"/>
        <end position="63"/>
    </location>
</feature>
<dbReference type="PROSITE" id="PS01047">
    <property type="entry name" value="HMA_1"/>
    <property type="match status" value="1"/>
</dbReference>
<dbReference type="EMBL" id="JAHLFE010000169">
    <property type="protein sequence ID" value="MBU3844841.1"/>
    <property type="molecule type" value="Genomic_DNA"/>
</dbReference>
<accession>A0A948X1V3</accession>
<evidence type="ECO:0000313" key="4">
    <source>
        <dbReference type="Proteomes" id="UP000733611"/>
    </source>
</evidence>
<dbReference type="InterPro" id="IPR017969">
    <property type="entry name" value="Heavy-metal-associated_CS"/>
</dbReference>
<dbReference type="InterPro" id="IPR006121">
    <property type="entry name" value="HMA_dom"/>
</dbReference>
<protein>
    <submittedName>
        <fullName evidence="3">Cation transporter</fullName>
    </submittedName>
</protein>
<dbReference type="InterPro" id="IPR036163">
    <property type="entry name" value="HMA_dom_sf"/>
</dbReference>
<organism evidence="3 4">
    <name type="scientific">Candidatus Anaerobiospirillum pullicola</name>
    <dbReference type="NCBI Taxonomy" id="2838451"/>
    <lineage>
        <taxon>Bacteria</taxon>
        <taxon>Pseudomonadati</taxon>
        <taxon>Pseudomonadota</taxon>
        <taxon>Gammaproteobacteria</taxon>
        <taxon>Aeromonadales</taxon>
        <taxon>Succinivibrionaceae</taxon>
        <taxon>Anaerobiospirillum</taxon>
    </lineage>
</organism>